<evidence type="ECO:0000313" key="3">
    <source>
        <dbReference type="Proteomes" id="UP001212152"/>
    </source>
</evidence>
<sequence length="101" mass="10892">MHHIAAPVDPCTVKTSASPSQPDGPECDTWGLSGPECTTKINTYSSGRSKAYFKERAIERLVKFRASVEEEDWKVLKQALLESEDGAASTQSASSAPVHLA</sequence>
<organism evidence="2 3">
    <name type="scientific">Geranomyces variabilis</name>
    <dbReference type="NCBI Taxonomy" id="109894"/>
    <lineage>
        <taxon>Eukaryota</taxon>
        <taxon>Fungi</taxon>
        <taxon>Fungi incertae sedis</taxon>
        <taxon>Chytridiomycota</taxon>
        <taxon>Chytridiomycota incertae sedis</taxon>
        <taxon>Chytridiomycetes</taxon>
        <taxon>Spizellomycetales</taxon>
        <taxon>Powellomycetaceae</taxon>
        <taxon>Geranomyces</taxon>
    </lineage>
</organism>
<accession>A0AAD5TH92</accession>
<dbReference type="EMBL" id="JADGJQ010000043">
    <property type="protein sequence ID" value="KAJ3176175.1"/>
    <property type="molecule type" value="Genomic_DNA"/>
</dbReference>
<proteinExistence type="predicted"/>
<evidence type="ECO:0000313" key="2">
    <source>
        <dbReference type="EMBL" id="KAJ3176175.1"/>
    </source>
</evidence>
<feature type="region of interest" description="Disordered" evidence="1">
    <location>
        <begin position="1"/>
        <end position="32"/>
    </location>
</feature>
<evidence type="ECO:0000256" key="1">
    <source>
        <dbReference type="SAM" id="MobiDB-lite"/>
    </source>
</evidence>
<reference evidence="2" key="1">
    <citation type="submission" date="2020-05" db="EMBL/GenBank/DDBJ databases">
        <title>Phylogenomic resolution of chytrid fungi.</title>
        <authorList>
            <person name="Stajich J.E."/>
            <person name="Amses K."/>
            <person name="Simmons R."/>
            <person name="Seto K."/>
            <person name="Myers J."/>
            <person name="Bonds A."/>
            <person name="Quandt C.A."/>
            <person name="Barry K."/>
            <person name="Liu P."/>
            <person name="Grigoriev I."/>
            <person name="Longcore J.E."/>
            <person name="James T.Y."/>
        </authorList>
    </citation>
    <scope>NUCLEOTIDE SEQUENCE</scope>
    <source>
        <strain evidence="2">JEL0379</strain>
    </source>
</reference>
<name>A0AAD5TH92_9FUNG</name>
<protein>
    <submittedName>
        <fullName evidence="2">Uncharacterized protein</fullName>
    </submittedName>
</protein>
<gene>
    <name evidence="2" type="ORF">HDU87_005390</name>
</gene>
<dbReference type="Proteomes" id="UP001212152">
    <property type="component" value="Unassembled WGS sequence"/>
</dbReference>
<dbReference type="AlphaFoldDB" id="A0AAD5TH92"/>
<comment type="caution">
    <text evidence="2">The sequence shown here is derived from an EMBL/GenBank/DDBJ whole genome shotgun (WGS) entry which is preliminary data.</text>
</comment>
<keyword evidence="3" id="KW-1185">Reference proteome</keyword>